<evidence type="ECO:0000256" key="2">
    <source>
        <dbReference type="ARBA" id="ARBA00023015"/>
    </source>
</evidence>
<dbReference type="Gene3D" id="1.10.1740.10">
    <property type="match status" value="1"/>
</dbReference>
<dbReference type="EMBL" id="CAFBMK010000020">
    <property type="protein sequence ID" value="CAB4901096.1"/>
    <property type="molecule type" value="Genomic_DNA"/>
</dbReference>
<dbReference type="InterPro" id="IPR039425">
    <property type="entry name" value="RNA_pol_sigma-70-like"/>
</dbReference>
<dbReference type="SUPFAM" id="SSF88659">
    <property type="entry name" value="Sigma3 and sigma4 domains of RNA polymerase sigma factors"/>
    <property type="match status" value="1"/>
</dbReference>
<sequence length="186" mass="20791">MSPVQPPSDAELLLDTDDPVETFALLYRRHVDAILRFCASRGASADTAADVTSETFLSALRKRGSYDARYPDARLWLIAIASRKLIDGHRRDKGDRHRRDALLASAPRPTDRDRDAYDALLQDEGGAALDVLADLPAAQQRAIRLRVVEDRQYAEIARDLGLSEGTARQHVSRGLARLRSRLERHP</sequence>
<gene>
    <name evidence="9" type="ORF">UFOPK3564_00576</name>
</gene>
<dbReference type="Gene3D" id="1.10.10.10">
    <property type="entry name" value="Winged helix-like DNA-binding domain superfamily/Winged helix DNA-binding domain"/>
    <property type="match status" value="1"/>
</dbReference>
<dbReference type="InterPro" id="IPR013325">
    <property type="entry name" value="RNA_pol_sigma_r2"/>
</dbReference>
<keyword evidence="3" id="KW-0731">Sigma factor</keyword>
<evidence type="ECO:0000256" key="1">
    <source>
        <dbReference type="ARBA" id="ARBA00010641"/>
    </source>
</evidence>
<accession>A0A6J7G1B9</accession>
<feature type="domain" description="RNA polymerase sigma-70 region 2" evidence="7">
    <location>
        <begin position="26"/>
        <end position="92"/>
    </location>
</feature>
<dbReference type="AlphaFoldDB" id="A0A6J7G1B9"/>
<feature type="region of interest" description="Disordered" evidence="6">
    <location>
        <begin position="90"/>
        <end position="114"/>
    </location>
</feature>
<keyword evidence="2" id="KW-0805">Transcription regulation</keyword>
<dbReference type="GO" id="GO:0003677">
    <property type="term" value="F:DNA binding"/>
    <property type="evidence" value="ECO:0007669"/>
    <property type="project" value="UniProtKB-KW"/>
</dbReference>
<evidence type="ECO:0000256" key="4">
    <source>
        <dbReference type="ARBA" id="ARBA00023125"/>
    </source>
</evidence>
<reference evidence="9" key="1">
    <citation type="submission" date="2020-05" db="EMBL/GenBank/DDBJ databases">
        <authorList>
            <person name="Chiriac C."/>
            <person name="Salcher M."/>
            <person name="Ghai R."/>
            <person name="Kavagutti S V."/>
        </authorList>
    </citation>
    <scope>NUCLEOTIDE SEQUENCE</scope>
</reference>
<feature type="compositionally biased region" description="Basic and acidic residues" evidence="6">
    <location>
        <begin position="90"/>
        <end position="101"/>
    </location>
</feature>
<dbReference type="PANTHER" id="PTHR43133">
    <property type="entry name" value="RNA POLYMERASE ECF-TYPE SIGMA FACTO"/>
    <property type="match status" value="1"/>
</dbReference>
<dbReference type="GO" id="GO:0016987">
    <property type="term" value="F:sigma factor activity"/>
    <property type="evidence" value="ECO:0007669"/>
    <property type="project" value="UniProtKB-KW"/>
</dbReference>
<name>A0A6J7G1B9_9ZZZZ</name>
<dbReference type="InterPro" id="IPR013324">
    <property type="entry name" value="RNA_pol_sigma_r3/r4-like"/>
</dbReference>
<evidence type="ECO:0000256" key="5">
    <source>
        <dbReference type="ARBA" id="ARBA00023163"/>
    </source>
</evidence>
<evidence type="ECO:0000259" key="8">
    <source>
        <dbReference type="Pfam" id="PF08281"/>
    </source>
</evidence>
<dbReference type="GO" id="GO:0006352">
    <property type="term" value="P:DNA-templated transcription initiation"/>
    <property type="evidence" value="ECO:0007669"/>
    <property type="project" value="InterPro"/>
</dbReference>
<dbReference type="SUPFAM" id="SSF88946">
    <property type="entry name" value="Sigma2 domain of RNA polymerase sigma factors"/>
    <property type="match status" value="1"/>
</dbReference>
<dbReference type="InterPro" id="IPR036388">
    <property type="entry name" value="WH-like_DNA-bd_sf"/>
</dbReference>
<proteinExistence type="inferred from homology"/>
<dbReference type="Pfam" id="PF08281">
    <property type="entry name" value="Sigma70_r4_2"/>
    <property type="match status" value="1"/>
</dbReference>
<evidence type="ECO:0000256" key="6">
    <source>
        <dbReference type="SAM" id="MobiDB-lite"/>
    </source>
</evidence>
<evidence type="ECO:0000313" key="9">
    <source>
        <dbReference type="EMBL" id="CAB4901096.1"/>
    </source>
</evidence>
<comment type="similarity">
    <text evidence="1">Belongs to the sigma-70 factor family. ECF subfamily.</text>
</comment>
<dbReference type="NCBIfam" id="TIGR02937">
    <property type="entry name" value="sigma70-ECF"/>
    <property type="match status" value="1"/>
</dbReference>
<dbReference type="InterPro" id="IPR014284">
    <property type="entry name" value="RNA_pol_sigma-70_dom"/>
</dbReference>
<keyword evidence="4" id="KW-0238">DNA-binding</keyword>
<dbReference type="InterPro" id="IPR013249">
    <property type="entry name" value="RNA_pol_sigma70_r4_t2"/>
</dbReference>
<dbReference type="CDD" id="cd06171">
    <property type="entry name" value="Sigma70_r4"/>
    <property type="match status" value="1"/>
</dbReference>
<feature type="domain" description="RNA polymerase sigma factor 70 region 4 type 2" evidence="8">
    <location>
        <begin position="129"/>
        <end position="178"/>
    </location>
</feature>
<evidence type="ECO:0000259" key="7">
    <source>
        <dbReference type="Pfam" id="PF04542"/>
    </source>
</evidence>
<dbReference type="InterPro" id="IPR007627">
    <property type="entry name" value="RNA_pol_sigma70_r2"/>
</dbReference>
<dbReference type="PANTHER" id="PTHR43133:SF8">
    <property type="entry name" value="RNA POLYMERASE SIGMA FACTOR HI_1459-RELATED"/>
    <property type="match status" value="1"/>
</dbReference>
<dbReference type="Pfam" id="PF04542">
    <property type="entry name" value="Sigma70_r2"/>
    <property type="match status" value="1"/>
</dbReference>
<evidence type="ECO:0000256" key="3">
    <source>
        <dbReference type="ARBA" id="ARBA00023082"/>
    </source>
</evidence>
<protein>
    <submittedName>
        <fullName evidence="9">Unannotated protein</fullName>
    </submittedName>
</protein>
<organism evidence="9">
    <name type="scientific">freshwater metagenome</name>
    <dbReference type="NCBI Taxonomy" id="449393"/>
    <lineage>
        <taxon>unclassified sequences</taxon>
        <taxon>metagenomes</taxon>
        <taxon>ecological metagenomes</taxon>
    </lineage>
</organism>
<keyword evidence="5" id="KW-0804">Transcription</keyword>